<dbReference type="GO" id="GO:0004803">
    <property type="term" value="F:transposase activity"/>
    <property type="evidence" value="ECO:0007669"/>
    <property type="project" value="InterPro"/>
</dbReference>
<feature type="region of interest" description="Disordered" evidence="1">
    <location>
        <begin position="83"/>
        <end position="114"/>
    </location>
</feature>
<evidence type="ECO:0000259" key="2">
    <source>
        <dbReference type="SMART" id="SM01321"/>
    </source>
</evidence>
<dbReference type="EMBL" id="JACHIA010000002">
    <property type="protein sequence ID" value="MBB6069499.1"/>
    <property type="molecule type" value="Genomic_DNA"/>
</dbReference>
<evidence type="ECO:0000256" key="1">
    <source>
        <dbReference type="SAM" id="MobiDB-lite"/>
    </source>
</evidence>
<feature type="domain" description="Transposase IS200-like" evidence="2">
    <location>
        <begin position="1"/>
        <end position="83"/>
    </location>
</feature>
<organism evidence="3 4">
    <name type="scientific">Longimicrobium terrae</name>
    <dbReference type="NCBI Taxonomy" id="1639882"/>
    <lineage>
        <taxon>Bacteria</taxon>
        <taxon>Pseudomonadati</taxon>
        <taxon>Gemmatimonadota</taxon>
        <taxon>Longimicrobiia</taxon>
        <taxon>Longimicrobiales</taxon>
        <taxon>Longimicrobiaceae</taxon>
        <taxon>Longimicrobium</taxon>
    </lineage>
</organism>
<dbReference type="Gene3D" id="3.30.70.1290">
    <property type="entry name" value="Transposase IS200-like"/>
    <property type="match status" value="1"/>
</dbReference>
<reference evidence="3 4" key="1">
    <citation type="submission" date="2020-08" db="EMBL/GenBank/DDBJ databases">
        <title>Genomic Encyclopedia of Type Strains, Phase IV (KMG-IV): sequencing the most valuable type-strain genomes for metagenomic binning, comparative biology and taxonomic classification.</title>
        <authorList>
            <person name="Goeker M."/>
        </authorList>
    </citation>
    <scope>NUCLEOTIDE SEQUENCE [LARGE SCALE GENOMIC DNA]</scope>
    <source>
        <strain evidence="3 4">DSM 29007</strain>
    </source>
</reference>
<proteinExistence type="predicted"/>
<accession>A0A841GSV5</accession>
<dbReference type="PANTHER" id="PTHR33360:SF2">
    <property type="entry name" value="TRANSPOSASE FOR INSERTION SEQUENCE ELEMENT IS200"/>
    <property type="match status" value="1"/>
</dbReference>
<dbReference type="InterPro" id="IPR036515">
    <property type="entry name" value="Transposase_17_sf"/>
</dbReference>
<dbReference type="PANTHER" id="PTHR33360">
    <property type="entry name" value="TRANSPOSASE FOR INSERTION SEQUENCE ELEMENT IS200"/>
    <property type="match status" value="1"/>
</dbReference>
<dbReference type="GO" id="GO:0003677">
    <property type="term" value="F:DNA binding"/>
    <property type="evidence" value="ECO:0007669"/>
    <property type="project" value="InterPro"/>
</dbReference>
<dbReference type="AlphaFoldDB" id="A0A841GSV5"/>
<evidence type="ECO:0000313" key="3">
    <source>
        <dbReference type="EMBL" id="MBB6069499.1"/>
    </source>
</evidence>
<dbReference type="GO" id="GO:0006313">
    <property type="term" value="P:DNA transposition"/>
    <property type="evidence" value="ECO:0007669"/>
    <property type="project" value="InterPro"/>
</dbReference>
<dbReference type="SUPFAM" id="SSF143422">
    <property type="entry name" value="Transposase IS200-like"/>
    <property type="match status" value="1"/>
</dbReference>
<sequence>MQHHASRMGARVIAIGGVEDHVHMLVRIPATLAVADLVGRIKGGSSHFAAQVLGRDFKWQGGYAAYSISPSAVPHVRDYVLAQKQRHADRASSPDAVEAPNRTRQRPVSGLPAV</sequence>
<protein>
    <submittedName>
        <fullName evidence="3">REP element-mobilizing transposase RayT</fullName>
    </submittedName>
</protein>
<dbReference type="InterPro" id="IPR002686">
    <property type="entry name" value="Transposase_17"/>
</dbReference>
<name>A0A841GSV5_9BACT</name>
<dbReference type="Pfam" id="PF01797">
    <property type="entry name" value="Y1_Tnp"/>
    <property type="match status" value="1"/>
</dbReference>
<dbReference type="Proteomes" id="UP000582837">
    <property type="component" value="Unassembled WGS sequence"/>
</dbReference>
<comment type="caution">
    <text evidence="3">The sequence shown here is derived from an EMBL/GenBank/DDBJ whole genome shotgun (WGS) entry which is preliminary data.</text>
</comment>
<gene>
    <name evidence="3" type="ORF">HNQ61_001114</name>
</gene>
<dbReference type="SMART" id="SM01321">
    <property type="entry name" value="Y1_Tnp"/>
    <property type="match status" value="1"/>
</dbReference>
<evidence type="ECO:0000313" key="4">
    <source>
        <dbReference type="Proteomes" id="UP000582837"/>
    </source>
</evidence>
<keyword evidence="4" id="KW-1185">Reference proteome</keyword>